<name>A0A6J6SSS6_9ZZZZ</name>
<feature type="domain" description="THAP4-like heme-binding" evidence="1">
    <location>
        <begin position="6"/>
        <end position="185"/>
    </location>
</feature>
<evidence type="ECO:0000313" key="3">
    <source>
        <dbReference type="EMBL" id="CAB4737890.1"/>
    </source>
</evidence>
<dbReference type="InterPro" id="IPR014878">
    <property type="entry name" value="THAP4-like_heme-bd"/>
</dbReference>
<dbReference type="Gene3D" id="2.40.128.20">
    <property type="match status" value="1"/>
</dbReference>
<dbReference type="EMBL" id="CAEZSF010000221">
    <property type="protein sequence ID" value="CAB4552847.1"/>
    <property type="molecule type" value="Genomic_DNA"/>
</dbReference>
<dbReference type="AlphaFoldDB" id="A0A6J6SSS6"/>
<accession>A0A6J6SSS6</accession>
<evidence type="ECO:0000259" key="1">
    <source>
        <dbReference type="Pfam" id="PF08768"/>
    </source>
</evidence>
<dbReference type="SUPFAM" id="SSF50814">
    <property type="entry name" value="Lipocalins"/>
    <property type="match status" value="1"/>
</dbReference>
<sequence>MSNEWGPLAALVGEWENKGGEDGGLDVSFSHSRDQVWNTPYREKVTFKPFGPVENGSQVLYGLDYKTAMWRDDEENPFHTEVGYWLWDAATGEILRGFVVPRGITVLAGGTTTADATTFTMTAGAEGSPYRIGENTYLVDNASTVSYESTITIHEDGSWSYAEVTMLRMKEIEGLFAHTDQNHMVRSAG</sequence>
<reference evidence="3" key="1">
    <citation type="submission" date="2020-05" db="EMBL/GenBank/DDBJ databases">
        <authorList>
            <person name="Chiriac C."/>
            <person name="Salcher M."/>
            <person name="Ghai R."/>
            <person name="Kavagutti S V."/>
        </authorList>
    </citation>
    <scope>NUCLEOTIDE SEQUENCE</scope>
</reference>
<gene>
    <name evidence="2" type="ORF">UFOPK1358_01736</name>
    <name evidence="3" type="ORF">UFOPK2766_00824</name>
</gene>
<dbReference type="InterPro" id="IPR012674">
    <property type="entry name" value="Calycin"/>
</dbReference>
<evidence type="ECO:0000313" key="2">
    <source>
        <dbReference type="EMBL" id="CAB4552847.1"/>
    </source>
</evidence>
<organism evidence="3">
    <name type="scientific">freshwater metagenome</name>
    <dbReference type="NCBI Taxonomy" id="449393"/>
    <lineage>
        <taxon>unclassified sequences</taxon>
        <taxon>metagenomes</taxon>
        <taxon>ecological metagenomes</taxon>
    </lineage>
</organism>
<dbReference type="Pfam" id="PF08768">
    <property type="entry name" value="THAP4_heme-bd"/>
    <property type="match status" value="1"/>
</dbReference>
<dbReference type="EMBL" id="CAEZYU010000029">
    <property type="protein sequence ID" value="CAB4737890.1"/>
    <property type="molecule type" value="Genomic_DNA"/>
</dbReference>
<protein>
    <submittedName>
        <fullName evidence="3">Unannotated protein</fullName>
    </submittedName>
</protein>
<proteinExistence type="predicted"/>